<evidence type="ECO:0000313" key="2">
    <source>
        <dbReference type="EMBL" id="GII50973.1"/>
    </source>
</evidence>
<evidence type="ECO:0008006" key="4">
    <source>
        <dbReference type="Google" id="ProtNLM"/>
    </source>
</evidence>
<reference evidence="2" key="1">
    <citation type="submission" date="2021-01" db="EMBL/GenBank/DDBJ databases">
        <title>Whole genome shotgun sequence of Planotetraspora silvatica NBRC 100141.</title>
        <authorList>
            <person name="Komaki H."/>
            <person name="Tamura T."/>
        </authorList>
    </citation>
    <scope>NUCLEOTIDE SEQUENCE</scope>
    <source>
        <strain evidence="2">NBRC 100141</strain>
    </source>
</reference>
<dbReference type="EMBL" id="BOOQ01000058">
    <property type="protein sequence ID" value="GII50973.1"/>
    <property type="molecule type" value="Genomic_DNA"/>
</dbReference>
<keyword evidence="3" id="KW-1185">Reference proteome</keyword>
<organism evidence="2 3">
    <name type="scientific">Planotetraspora silvatica</name>
    <dbReference type="NCBI Taxonomy" id="234614"/>
    <lineage>
        <taxon>Bacteria</taxon>
        <taxon>Bacillati</taxon>
        <taxon>Actinomycetota</taxon>
        <taxon>Actinomycetes</taxon>
        <taxon>Streptosporangiales</taxon>
        <taxon>Streptosporangiaceae</taxon>
        <taxon>Planotetraspora</taxon>
    </lineage>
</organism>
<gene>
    <name evidence="2" type="ORF">Psi02_73970</name>
</gene>
<dbReference type="AlphaFoldDB" id="A0A8J3XVU5"/>
<comment type="caution">
    <text evidence="2">The sequence shown here is derived from an EMBL/GenBank/DDBJ whole genome shotgun (WGS) entry which is preliminary data.</text>
</comment>
<protein>
    <recommendedName>
        <fullName evidence="4">Peptidase inhibitor family I36</fullName>
    </recommendedName>
</protein>
<feature type="signal peptide" evidence="1">
    <location>
        <begin position="1"/>
        <end position="32"/>
    </location>
</feature>
<accession>A0A8J3XVU5</accession>
<keyword evidence="1" id="KW-0732">Signal</keyword>
<evidence type="ECO:0000313" key="3">
    <source>
        <dbReference type="Proteomes" id="UP000644610"/>
    </source>
</evidence>
<dbReference type="Gene3D" id="2.60.20.10">
    <property type="entry name" value="Crystallins"/>
    <property type="match status" value="1"/>
</dbReference>
<feature type="chain" id="PRO_5035307408" description="Peptidase inhibitor family I36" evidence="1">
    <location>
        <begin position="33"/>
        <end position="206"/>
    </location>
</feature>
<name>A0A8J3XVU5_9ACTN</name>
<proteinExistence type="predicted"/>
<dbReference type="RefSeq" id="WP_203980433.1">
    <property type="nucleotide sequence ID" value="NZ_BOOQ01000058.1"/>
</dbReference>
<dbReference type="Pfam" id="PF03995">
    <property type="entry name" value="Inhibitor_I36"/>
    <property type="match status" value="1"/>
</dbReference>
<dbReference type="Proteomes" id="UP000644610">
    <property type="component" value="Unassembled WGS sequence"/>
</dbReference>
<sequence length="206" mass="22010">MKLGKQVARIGLVAGMALTVASAVAFSAPATAATAASAVSSPASVATSSASAGSTGVPSLLSRQARSDAELRDQIALQMKIAPGGKQTSLNEVSYDNGKFVVTYALPGQQVALGVADCPSGWFCFYENINFGYPRGKLSSCGRQDLATWGWRDRISSVDNSTTSSVDYWEALNWETDLYLFTNYNPGPLSYLYDFNDRADVVFRNC</sequence>
<evidence type="ECO:0000256" key="1">
    <source>
        <dbReference type="SAM" id="SignalP"/>
    </source>
</evidence>